<reference evidence="5 7" key="1">
    <citation type="journal article" date="2008" name="Science">
        <title>The Physcomitrella genome reveals evolutionary insights into the conquest of land by plants.</title>
        <authorList>
            <person name="Rensing S."/>
            <person name="Lang D."/>
            <person name="Zimmer A."/>
            <person name="Terry A."/>
            <person name="Salamov A."/>
            <person name="Shapiro H."/>
            <person name="Nishiyama T."/>
            <person name="Perroud P.-F."/>
            <person name="Lindquist E."/>
            <person name="Kamisugi Y."/>
            <person name="Tanahashi T."/>
            <person name="Sakakibara K."/>
            <person name="Fujita T."/>
            <person name="Oishi K."/>
            <person name="Shin-I T."/>
            <person name="Kuroki Y."/>
            <person name="Toyoda A."/>
            <person name="Suzuki Y."/>
            <person name="Hashimoto A."/>
            <person name="Yamaguchi K."/>
            <person name="Sugano A."/>
            <person name="Kohara Y."/>
            <person name="Fujiyama A."/>
            <person name="Anterola A."/>
            <person name="Aoki S."/>
            <person name="Ashton N."/>
            <person name="Barbazuk W.B."/>
            <person name="Barker E."/>
            <person name="Bennetzen J."/>
            <person name="Bezanilla M."/>
            <person name="Blankenship R."/>
            <person name="Cho S.H."/>
            <person name="Dutcher S."/>
            <person name="Estelle M."/>
            <person name="Fawcett J.A."/>
            <person name="Gundlach H."/>
            <person name="Hanada K."/>
            <person name="Heyl A."/>
            <person name="Hicks K.A."/>
            <person name="Hugh J."/>
            <person name="Lohr M."/>
            <person name="Mayer K."/>
            <person name="Melkozernov A."/>
            <person name="Murata T."/>
            <person name="Nelson D."/>
            <person name="Pils B."/>
            <person name="Prigge M."/>
            <person name="Reiss B."/>
            <person name="Renner T."/>
            <person name="Rombauts S."/>
            <person name="Rushton P."/>
            <person name="Sanderfoot A."/>
            <person name="Schween G."/>
            <person name="Shiu S.-H."/>
            <person name="Stueber K."/>
            <person name="Theodoulou F.L."/>
            <person name="Tu H."/>
            <person name="Van de Peer Y."/>
            <person name="Verrier P.J."/>
            <person name="Waters E."/>
            <person name="Wood A."/>
            <person name="Yang L."/>
            <person name="Cove D."/>
            <person name="Cuming A."/>
            <person name="Hasebe M."/>
            <person name="Lucas S."/>
            <person name="Mishler D.B."/>
            <person name="Reski R."/>
            <person name="Grigoriev I."/>
            <person name="Quatrano R.S."/>
            <person name="Boore J.L."/>
        </authorList>
    </citation>
    <scope>NUCLEOTIDE SEQUENCE [LARGE SCALE GENOMIC DNA]</scope>
    <source>
        <strain evidence="6 7">cv. Gransden 2004</strain>
    </source>
</reference>
<protein>
    <recommendedName>
        <fullName evidence="4">Plastid lipid-associated protein/fibrillin conserved domain-containing protein</fullName>
    </recommendedName>
</protein>
<proteinExistence type="predicted"/>
<evidence type="ECO:0000256" key="2">
    <source>
        <dbReference type="ARBA" id="ARBA00022640"/>
    </source>
</evidence>
<evidence type="ECO:0000313" key="7">
    <source>
        <dbReference type="Proteomes" id="UP000006727"/>
    </source>
</evidence>
<dbReference type="PaxDb" id="3218-PP1S44_131V6.1"/>
<evidence type="ECO:0000256" key="1">
    <source>
        <dbReference type="ARBA" id="ARBA00004474"/>
    </source>
</evidence>
<sequence length="373" mass="41029">MGSLATGSVSVLALQKAKQSSRYVEMQTAVSAGVTIVRNSKFGINLPRLTANGLSPSTSLRMSRRRRSPAVYSKDKEDKVEREDTTEPPASDDNQDADDKNDEEQKSFDAGDEEEGHQNEEHGEEIVADHDNHQRDDLKKSLANAVYGTNWGMNATRETHAAIADIITQLEAVNPTPAPTENLETINGKWIMAYTSVEEFLPFIAAKYLPLVNITEIAQDIDADSLTIDNTVSFTGPYMKTTFTKCASFDVRSPKRLQMMYEESFIATSQVDEEVVDNGPEMTDFMGHKINLRGLKSLLQPIEDVTKQVTKQAASHPPLRIPYPANTVQSWQVITYVDDCVRIARVAGGGVFALVKPGSAIAELLASTTPPHL</sequence>
<comment type="subcellular location">
    <subcellularLocation>
        <location evidence="1">Plastid</location>
    </subcellularLocation>
</comment>
<feature type="domain" description="Plastid lipid-associated protein/fibrillin conserved" evidence="4">
    <location>
        <begin position="137"/>
        <end position="354"/>
    </location>
</feature>
<dbReference type="PANTHER" id="PTHR31906">
    <property type="entry name" value="PLASTID-LIPID-ASSOCIATED PROTEIN 4, CHLOROPLASTIC-RELATED"/>
    <property type="match status" value="1"/>
</dbReference>
<reference evidence="6" key="3">
    <citation type="submission" date="2020-12" db="UniProtKB">
        <authorList>
            <consortium name="EnsemblPlants"/>
        </authorList>
    </citation>
    <scope>IDENTIFICATION</scope>
</reference>
<evidence type="ECO:0000256" key="3">
    <source>
        <dbReference type="SAM" id="MobiDB-lite"/>
    </source>
</evidence>
<reference evidence="5 7" key="2">
    <citation type="journal article" date="2018" name="Plant J.">
        <title>The Physcomitrella patens chromosome-scale assembly reveals moss genome structure and evolution.</title>
        <authorList>
            <person name="Lang D."/>
            <person name="Ullrich K.K."/>
            <person name="Murat F."/>
            <person name="Fuchs J."/>
            <person name="Jenkins J."/>
            <person name="Haas F.B."/>
            <person name="Piednoel M."/>
            <person name="Gundlach H."/>
            <person name="Van Bel M."/>
            <person name="Meyberg R."/>
            <person name="Vives C."/>
            <person name="Morata J."/>
            <person name="Symeonidi A."/>
            <person name="Hiss M."/>
            <person name="Muchero W."/>
            <person name="Kamisugi Y."/>
            <person name="Saleh O."/>
            <person name="Blanc G."/>
            <person name="Decker E.L."/>
            <person name="van Gessel N."/>
            <person name="Grimwood J."/>
            <person name="Hayes R.D."/>
            <person name="Graham S.W."/>
            <person name="Gunter L.E."/>
            <person name="McDaniel S.F."/>
            <person name="Hoernstein S.N.W."/>
            <person name="Larsson A."/>
            <person name="Li F.W."/>
            <person name="Perroud P.F."/>
            <person name="Phillips J."/>
            <person name="Ranjan P."/>
            <person name="Rokshar D.S."/>
            <person name="Rothfels C.J."/>
            <person name="Schneider L."/>
            <person name="Shu S."/>
            <person name="Stevenson D.W."/>
            <person name="Thummler F."/>
            <person name="Tillich M."/>
            <person name="Villarreal Aguilar J.C."/>
            <person name="Widiez T."/>
            <person name="Wong G.K."/>
            <person name="Wymore A."/>
            <person name="Zhang Y."/>
            <person name="Zimmer A.D."/>
            <person name="Quatrano R.S."/>
            <person name="Mayer K.F.X."/>
            <person name="Goodstein D."/>
            <person name="Casacuberta J.M."/>
            <person name="Vandepoele K."/>
            <person name="Reski R."/>
            <person name="Cuming A.C."/>
            <person name="Tuskan G.A."/>
            <person name="Maumus F."/>
            <person name="Salse J."/>
            <person name="Schmutz J."/>
            <person name="Rensing S.A."/>
        </authorList>
    </citation>
    <scope>NUCLEOTIDE SEQUENCE [LARGE SCALE GENOMIC DNA]</scope>
    <source>
        <strain evidence="6 7">cv. Gransden 2004</strain>
    </source>
</reference>
<dbReference type="InterPro" id="IPR006843">
    <property type="entry name" value="PAP/fibrillin_dom"/>
</dbReference>
<keyword evidence="7" id="KW-1185">Reference proteome</keyword>
<evidence type="ECO:0000259" key="4">
    <source>
        <dbReference type="Pfam" id="PF04755"/>
    </source>
</evidence>
<dbReference type="AlphaFoldDB" id="A0A2K1IVF7"/>
<dbReference type="Pfam" id="PF04755">
    <property type="entry name" value="PAP_fibrillin"/>
    <property type="match status" value="1"/>
</dbReference>
<dbReference type="EnsemblPlants" id="Pp3c20_16440V3.1">
    <property type="protein sequence ID" value="Pp3c20_16440V3.1"/>
    <property type="gene ID" value="Pp3c20_16440"/>
</dbReference>
<keyword evidence="2" id="KW-0934">Plastid</keyword>
<evidence type="ECO:0000313" key="5">
    <source>
        <dbReference type="EMBL" id="PNR33263.1"/>
    </source>
</evidence>
<feature type="compositionally biased region" description="Acidic residues" evidence="3">
    <location>
        <begin position="93"/>
        <end position="102"/>
    </location>
</feature>
<evidence type="ECO:0000313" key="6">
    <source>
        <dbReference type="EnsemblPlants" id="Pp3c20_16440V3.1"/>
    </source>
</evidence>
<dbReference type="EMBL" id="ABEU02000020">
    <property type="protein sequence ID" value="PNR33263.1"/>
    <property type="molecule type" value="Genomic_DNA"/>
</dbReference>
<dbReference type="GO" id="GO:0009535">
    <property type="term" value="C:chloroplast thylakoid membrane"/>
    <property type="evidence" value="ECO:0000318"/>
    <property type="project" value="GO_Central"/>
</dbReference>
<dbReference type="GeneID" id="112273133"/>
<name>A0A2K1IVF7_PHYPA</name>
<dbReference type="Gramene" id="Pp3c20_16440V3.1">
    <property type="protein sequence ID" value="Pp3c20_16440V3.1"/>
    <property type="gene ID" value="Pp3c20_16440"/>
</dbReference>
<dbReference type="Proteomes" id="UP000006727">
    <property type="component" value="Chromosome 20"/>
</dbReference>
<gene>
    <name evidence="6" type="primary">LOC112273133</name>
    <name evidence="5" type="ORF">PHYPA_025206</name>
</gene>
<accession>A0A2K1IVF7</accession>
<dbReference type="STRING" id="3218.A0A2K1IVF7"/>
<organism evidence="5">
    <name type="scientific">Physcomitrium patens</name>
    <name type="common">Spreading-leaved earth moss</name>
    <name type="synonym">Physcomitrella patens</name>
    <dbReference type="NCBI Taxonomy" id="3218"/>
    <lineage>
        <taxon>Eukaryota</taxon>
        <taxon>Viridiplantae</taxon>
        <taxon>Streptophyta</taxon>
        <taxon>Embryophyta</taxon>
        <taxon>Bryophyta</taxon>
        <taxon>Bryophytina</taxon>
        <taxon>Bryopsida</taxon>
        <taxon>Funariidae</taxon>
        <taxon>Funariales</taxon>
        <taxon>Funariaceae</taxon>
        <taxon>Physcomitrium</taxon>
    </lineage>
</organism>
<dbReference type="Gramene" id="Pp3c20_16440V3.2">
    <property type="protein sequence ID" value="Pp3c20_16440V3.2"/>
    <property type="gene ID" value="Pp3c20_16440"/>
</dbReference>
<dbReference type="RefSeq" id="XP_024357347.1">
    <property type="nucleotide sequence ID" value="XM_024501579.2"/>
</dbReference>
<feature type="region of interest" description="Disordered" evidence="3">
    <location>
        <begin position="47"/>
        <end position="122"/>
    </location>
</feature>
<feature type="compositionally biased region" description="Basic and acidic residues" evidence="3">
    <location>
        <begin position="73"/>
        <end position="85"/>
    </location>
</feature>
<dbReference type="InterPro" id="IPR039633">
    <property type="entry name" value="PAP"/>
</dbReference>
<dbReference type="EnsemblPlants" id="Pp3c20_16440V3.2">
    <property type="protein sequence ID" value="Pp3c20_16440V3.2"/>
    <property type="gene ID" value="Pp3c20_16440"/>
</dbReference>